<dbReference type="SUPFAM" id="SSF46785">
    <property type="entry name" value="Winged helix' DNA-binding domain"/>
    <property type="match status" value="1"/>
</dbReference>
<dbReference type="InterPro" id="IPR005471">
    <property type="entry name" value="Tscrpt_reg_IclR_N"/>
</dbReference>
<comment type="caution">
    <text evidence="6">The sequence shown here is derived from an EMBL/GenBank/DDBJ whole genome shotgun (WGS) entry which is preliminary data.</text>
</comment>
<evidence type="ECO:0000256" key="1">
    <source>
        <dbReference type="ARBA" id="ARBA00023015"/>
    </source>
</evidence>
<name>A0A830E9P7_9EURY</name>
<dbReference type="GO" id="GO:0045892">
    <property type="term" value="P:negative regulation of DNA-templated transcription"/>
    <property type="evidence" value="ECO:0007669"/>
    <property type="project" value="TreeGrafter"/>
</dbReference>
<evidence type="ECO:0000259" key="5">
    <source>
        <dbReference type="PROSITE" id="PS51078"/>
    </source>
</evidence>
<dbReference type="InterPro" id="IPR036390">
    <property type="entry name" value="WH_DNA-bd_sf"/>
</dbReference>
<dbReference type="Gene3D" id="3.30.450.40">
    <property type="match status" value="1"/>
</dbReference>
<feature type="domain" description="HTH iclR-type" evidence="4">
    <location>
        <begin position="8"/>
        <end position="67"/>
    </location>
</feature>
<dbReference type="InterPro" id="IPR014757">
    <property type="entry name" value="Tscrpt_reg_IclR_C"/>
</dbReference>
<dbReference type="Pfam" id="PF09339">
    <property type="entry name" value="HTH_IclR"/>
    <property type="match status" value="1"/>
</dbReference>
<dbReference type="SUPFAM" id="SSF55781">
    <property type="entry name" value="GAF domain-like"/>
    <property type="match status" value="1"/>
</dbReference>
<dbReference type="GO" id="GO:0003677">
    <property type="term" value="F:DNA binding"/>
    <property type="evidence" value="ECO:0007669"/>
    <property type="project" value="UniProtKB-KW"/>
</dbReference>
<keyword evidence="1" id="KW-0805">Transcription regulation</keyword>
<dbReference type="Gene3D" id="1.10.10.10">
    <property type="entry name" value="Winged helix-like DNA-binding domain superfamily/Winged helix DNA-binding domain"/>
    <property type="match status" value="1"/>
</dbReference>
<feature type="domain" description="IclR-ED" evidence="5">
    <location>
        <begin position="68"/>
        <end position="251"/>
    </location>
</feature>
<keyword evidence="2" id="KW-0238">DNA-binding</keyword>
<dbReference type="PANTHER" id="PTHR30136">
    <property type="entry name" value="HELIX-TURN-HELIX TRANSCRIPTIONAL REGULATOR, ICLR FAMILY"/>
    <property type="match status" value="1"/>
</dbReference>
<dbReference type="PROSITE" id="PS51077">
    <property type="entry name" value="HTH_ICLR"/>
    <property type="match status" value="1"/>
</dbReference>
<dbReference type="FunFam" id="1.10.10.10:FF:000056">
    <property type="entry name" value="IclR family transcriptional regulator"/>
    <property type="match status" value="1"/>
</dbReference>
<dbReference type="PROSITE" id="PS51078">
    <property type="entry name" value="ICLR_ED"/>
    <property type="match status" value="1"/>
</dbReference>
<dbReference type="SMART" id="SM00346">
    <property type="entry name" value="HTH_ICLR"/>
    <property type="match status" value="1"/>
</dbReference>
<evidence type="ECO:0000313" key="7">
    <source>
        <dbReference type="Proteomes" id="UP000653099"/>
    </source>
</evidence>
<evidence type="ECO:0000259" key="4">
    <source>
        <dbReference type="PROSITE" id="PS51077"/>
    </source>
</evidence>
<protein>
    <submittedName>
        <fullName evidence="6">IclR family transcriptional regulator</fullName>
    </submittedName>
</protein>
<dbReference type="AlphaFoldDB" id="A0A830E9P7"/>
<keyword evidence="7" id="KW-1185">Reference proteome</keyword>
<reference evidence="6" key="2">
    <citation type="submission" date="2020-09" db="EMBL/GenBank/DDBJ databases">
        <authorList>
            <person name="Sun Q."/>
            <person name="Ohkuma M."/>
        </authorList>
    </citation>
    <scope>NUCLEOTIDE SEQUENCE</scope>
    <source>
        <strain evidence="6">JCM 14359</strain>
    </source>
</reference>
<dbReference type="InterPro" id="IPR029016">
    <property type="entry name" value="GAF-like_dom_sf"/>
</dbReference>
<dbReference type="EMBL" id="BMOC01000005">
    <property type="protein sequence ID" value="GGJ03440.1"/>
    <property type="molecule type" value="Genomic_DNA"/>
</dbReference>
<organism evidence="6 7">
    <name type="scientific">Halobellus salinus</name>
    <dbReference type="NCBI Taxonomy" id="931585"/>
    <lineage>
        <taxon>Archaea</taxon>
        <taxon>Methanobacteriati</taxon>
        <taxon>Methanobacteriota</taxon>
        <taxon>Stenosarchaea group</taxon>
        <taxon>Halobacteria</taxon>
        <taxon>Halobacteriales</taxon>
        <taxon>Haloferacaceae</taxon>
        <taxon>Halobellus</taxon>
    </lineage>
</organism>
<dbReference type="CDD" id="cd00090">
    <property type="entry name" value="HTH_ARSR"/>
    <property type="match status" value="1"/>
</dbReference>
<dbReference type="GO" id="GO:0003700">
    <property type="term" value="F:DNA-binding transcription factor activity"/>
    <property type="evidence" value="ECO:0007669"/>
    <property type="project" value="TreeGrafter"/>
</dbReference>
<sequence>MTRDVSPLRTVRRAFEVLHLLRDRGTLGVSEMADRLELPKSTVHDYLRTLRELGYVVNDAGTYRLGLRLLELGGQTKHRNRLFQVARPELERAAETTGEVVSLNVEERGEFVVLHTAFGENALRLGIYPGLRIPLHTHAAGKVLLAAFDTDRVDRIVDRHGLPARTEYTVTTREDLDAELDAIADHGYAVDRNEQVVGMGVVAAPIRVDGRVLGSIGLVCPADKLRDDAYRAELVATVQQSANVVSVNYQYSP</sequence>
<dbReference type="OrthoDB" id="14763at2157"/>
<dbReference type="RefSeq" id="WP_188786442.1">
    <property type="nucleotide sequence ID" value="NZ_BMOC01000005.1"/>
</dbReference>
<evidence type="ECO:0000256" key="3">
    <source>
        <dbReference type="ARBA" id="ARBA00023163"/>
    </source>
</evidence>
<dbReference type="Proteomes" id="UP000653099">
    <property type="component" value="Unassembled WGS sequence"/>
</dbReference>
<dbReference type="InterPro" id="IPR050707">
    <property type="entry name" value="HTH_MetabolicPath_Reg"/>
</dbReference>
<gene>
    <name evidence="6" type="ORF">GCM10008995_11500</name>
</gene>
<dbReference type="Pfam" id="PF01614">
    <property type="entry name" value="IclR_C"/>
    <property type="match status" value="1"/>
</dbReference>
<dbReference type="PANTHER" id="PTHR30136:SF35">
    <property type="entry name" value="HTH-TYPE TRANSCRIPTIONAL REGULATOR RV1719"/>
    <property type="match status" value="1"/>
</dbReference>
<evidence type="ECO:0000313" key="6">
    <source>
        <dbReference type="EMBL" id="GGJ03440.1"/>
    </source>
</evidence>
<accession>A0A830E9P7</accession>
<proteinExistence type="predicted"/>
<dbReference type="InterPro" id="IPR036388">
    <property type="entry name" value="WH-like_DNA-bd_sf"/>
</dbReference>
<evidence type="ECO:0000256" key="2">
    <source>
        <dbReference type="ARBA" id="ARBA00023125"/>
    </source>
</evidence>
<reference evidence="6" key="1">
    <citation type="journal article" date="2014" name="Int. J. Syst. Evol. Microbiol.">
        <title>Complete genome sequence of Corynebacterium casei LMG S-19264T (=DSM 44701T), isolated from a smear-ripened cheese.</title>
        <authorList>
            <consortium name="US DOE Joint Genome Institute (JGI-PGF)"/>
            <person name="Walter F."/>
            <person name="Albersmeier A."/>
            <person name="Kalinowski J."/>
            <person name="Ruckert C."/>
        </authorList>
    </citation>
    <scope>NUCLEOTIDE SEQUENCE</scope>
    <source>
        <strain evidence="6">JCM 14359</strain>
    </source>
</reference>
<dbReference type="InterPro" id="IPR011991">
    <property type="entry name" value="ArsR-like_HTH"/>
</dbReference>
<keyword evidence="3" id="KW-0804">Transcription</keyword>